<reference evidence="2 3" key="1">
    <citation type="submission" date="2024-02" db="EMBL/GenBank/DDBJ databases">
        <authorList>
            <person name="Chen Y."/>
            <person name="Shah S."/>
            <person name="Dougan E. K."/>
            <person name="Thang M."/>
            <person name="Chan C."/>
        </authorList>
    </citation>
    <scope>NUCLEOTIDE SEQUENCE [LARGE SCALE GENOMIC DNA]</scope>
</reference>
<organism evidence="2 3">
    <name type="scientific">Durusdinium trenchii</name>
    <dbReference type="NCBI Taxonomy" id="1381693"/>
    <lineage>
        <taxon>Eukaryota</taxon>
        <taxon>Sar</taxon>
        <taxon>Alveolata</taxon>
        <taxon>Dinophyceae</taxon>
        <taxon>Suessiales</taxon>
        <taxon>Symbiodiniaceae</taxon>
        <taxon>Durusdinium</taxon>
    </lineage>
</organism>
<feature type="region of interest" description="Disordered" evidence="1">
    <location>
        <begin position="204"/>
        <end position="261"/>
    </location>
</feature>
<name>A0ABP0I5S5_9DINO</name>
<protein>
    <submittedName>
        <fullName evidence="2">Uncharacterized protein</fullName>
    </submittedName>
</protein>
<evidence type="ECO:0000313" key="3">
    <source>
        <dbReference type="Proteomes" id="UP001642464"/>
    </source>
</evidence>
<dbReference type="EMBL" id="CAXAMM010002559">
    <property type="protein sequence ID" value="CAK8996654.1"/>
    <property type="molecule type" value="Genomic_DNA"/>
</dbReference>
<gene>
    <name evidence="2" type="ORF">SCF082_LOCUS4889</name>
</gene>
<keyword evidence="3" id="KW-1185">Reference proteome</keyword>
<feature type="compositionally biased region" description="Low complexity" evidence="1">
    <location>
        <begin position="204"/>
        <end position="221"/>
    </location>
</feature>
<proteinExistence type="predicted"/>
<dbReference type="Proteomes" id="UP001642464">
    <property type="component" value="Unassembled WGS sequence"/>
</dbReference>
<accession>A0ABP0I5S5</accession>
<evidence type="ECO:0000256" key="1">
    <source>
        <dbReference type="SAM" id="MobiDB-lite"/>
    </source>
</evidence>
<feature type="compositionally biased region" description="Acidic residues" evidence="1">
    <location>
        <begin position="222"/>
        <end position="253"/>
    </location>
</feature>
<sequence>MPKSGLRVAFEVDECDERLGGESAEGEVLQKVKRRERKAQTFDPSKVARAKDEAPTETLATLAPKRYTVATEKVTTLEEELKTRCGVLGARRRQSASLFGEAVRCAEKAAALQRALQRVHGAGAGAVLGGAWQRKWLQLGSELEVGLNRLELTGSSAETLLKVLEHHGWTSDPLEDGSGHFSGDNPPDLNVLLKKLRFLAGDLASAPPSSVPETAPSSAPEEWPEEWQEEWQEEWPEEWQEEWPEEWQEEWPEEWWASEAT</sequence>
<evidence type="ECO:0000313" key="2">
    <source>
        <dbReference type="EMBL" id="CAK8996654.1"/>
    </source>
</evidence>
<comment type="caution">
    <text evidence="2">The sequence shown here is derived from an EMBL/GenBank/DDBJ whole genome shotgun (WGS) entry which is preliminary data.</text>
</comment>